<evidence type="ECO:0000313" key="2">
    <source>
        <dbReference type="EMBL" id="KAL2531874.1"/>
    </source>
</evidence>
<dbReference type="EMBL" id="JBFOLK010000002">
    <property type="protein sequence ID" value="KAL2531874.1"/>
    <property type="molecule type" value="Genomic_DNA"/>
</dbReference>
<dbReference type="Pfam" id="PF20167">
    <property type="entry name" value="Transposase_32"/>
    <property type="match status" value="1"/>
</dbReference>
<organism evidence="2 3">
    <name type="scientific">Abeliophyllum distichum</name>
    <dbReference type="NCBI Taxonomy" id="126358"/>
    <lineage>
        <taxon>Eukaryota</taxon>
        <taxon>Viridiplantae</taxon>
        <taxon>Streptophyta</taxon>
        <taxon>Embryophyta</taxon>
        <taxon>Tracheophyta</taxon>
        <taxon>Spermatophyta</taxon>
        <taxon>Magnoliopsida</taxon>
        <taxon>eudicotyledons</taxon>
        <taxon>Gunneridae</taxon>
        <taxon>Pentapetalae</taxon>
        <taxon>asterids</taxon>
        <taxon>lamiids</taxon>
        <taxon>Lamiales</taxon>
        <taxon>Oleaceae</taxon>
        <taxon>Forsythieae</taxon>
        <taxon>Abeliophyllum</taxon>
    </lineage>
</organism>
<dbReference type="InterPro" id="IPR046796">
    <property type="entry name" value="Transposase_32_dom"/>
</dbReference>
<feature type="domain" description="Putative plant transposon protein" evidence="1">
    <location>
        <begin position="9"/>
        <end position="186"/>
    </location>
</feature>
<comment type="caution">
    <text evidence="2">The sequence shown here is derived from an EMBL/GenBank/DDBJ whole genome shotgun (WGS) entry which is preliminary data.</text>
</comment>
<dbReference type="Proteomes" id="UP001604336">
    <property type="component" value="Unassembled WGS sequence"/>
</dbReference>
<name>A0ABD1V3I9_9LAMI</name>
<accession>A0ABD1V3I9</accession>
<protein>
    <recommendedName>
        <fullName evidence="1">Putative plant transposon protein domain-containing protein</fullName>
    </recommendedName>
</protein>
<gene>
    <name evidence="2" type="ORF">Adt_05225</name>
</gene>
<dbReference type="AlphaFoldDB" id="A0ABD1V3I9"/>
<keyword evidence="3" id="KW-1185">Reference proteome</keyword>
<reference evidence="3" key="1">
    <citation type="submission" date="2024-07" db="EMBL/GenBank/DDBJ databases">
        <title>Two chromosome-level genome assemblies of Korean endemic species Abeliophyllum distichum and Forsythia ovata (Oleaceae).</title>
        <authorList>
            <person name="Jang H."/>
        </authorList>
    </citation>
    <scope>NUCLEOTIDE SEQUENCE [LARGE SCALE GENOMIC DNA]</scope>
</reference>
<proteinExistence type="predicted"/>
<evidence type="ECO:0000313" key="3">
    <source>
        <dbReference type="Proteomes" id="UP001604336"/>
    </source>
</evidence>
<evidence type="ECO:0000259" key="1">
    <source>
        <dbReference type="Pfam" id="PF20167"/>
    </source>
</evidence>
<sequence length="301" mass="34786">MTNLINYCGWQKVAGKPHLAYSLLVKEFLANFNHTIKEPEADHRYTTWVYRKWIKFSPTVIENYYGLTANDIEHIPAELDMTLVTQFLYGRAYAWPILGHKFLYNQLTESLRIFHIFVCHNIDLTSHRMTSMNFRARFLYHLASGHKIDLENHIFCFIIDLASQCASGRSPTFSCLISAICLLEGVSLLLHEDPETLKPPINKRTLCNPMARRAADNLAPIPTVETNRLLHQNVTQLFEQGQVLSSIQQTQLAMQRTVDHMRIEMDLLKVSNTVPRREQQTINYSYDDVNRRNAPFCTAQG</sequence>